<comment type="subcellular location">
    <subcellularLocation>
        <location evidence="1">Cell membrane</location>
        <topology evidence="1">Multi-pass membrane protein</topology>
    </subcellularLocation>
</comment>
<evidence type="ECO:0000313" key="10">
    <source>
        <dbReference type="EMBL" id="MBV7273383.1"/>
    </source>
</evidence>
<dbReference type="PROSITE" id="PS50111">
    <property type="entry name" value="CHEMOTAXIS_TRANSDUC_2"/>
    <property type="match status" value="1"/>
</dbReference>
<dbReference type="PANTHER" id="PTHR32089">
    <property type="entry name" value="METHYL-ACCEPTING CHEMOTAXIS PROTEIN MCPB"/>
    <property type="match status" value="1"/>
</dbReference>
<dbReference type="GO" id="GO:0005886">
    <property type="term" value="C:plasma membrane"/>
    <property type="evidence" value="ECO:0007669"/>
    <property type="project" value="UniProtKB-SubCell"/>
</dbReference>
<dbReference type="Pfam" id="PF00015">
    <property type="entry name" value="MCPsignal"/>
    <property type="match status" value="1"/>
</dbReference>
<dbReference type="CDD" id="cd12914">
    <property type="entry name" value="PDC1_DGC_like"/>
    <property type="match status" value="1"/>
</dbReference>
<reference evidence="10" key="1">
    <citation type="submission" date="2020-12" db="EMBL/GenBank/DDBJ databases">
        <title>Clostridium thailandense sp. nov., a novel acetogenic bacterium isolated from peat land soil in Thailand.</title>
        <authorList>
            <person name="Chaikitkaew S."/>
            <person name="Birkeland N.K."/>
        </authorList>
    </citation>
    <scope>NUCLEOTIDE SEQUENCE</scope>
    <source>
        <strain evidence="10">PL3</strain>
    </source>
</reference>
<accession>A0A949TVT9</accession>
<protein>
    <submittedName>
        <fullName evidence="10">Methyl-accepting chemotaxis protein</fullName>
    </submittedName>
</protein>
<evidence type="ECO:0000259" key="9">
    <source>
        <dbReference type="PROSITE" id="PS50111"/>
    </source>
</evidence>
<sequence>MKNIFEFWSRKDLEEIDSLIYSISQGDLTKTLDNDSSDSSLNSNLNNLIMKFRGLIAQIMTMTDKTINYTMELKSDSEDIEVSSKENLKVINGISKNMEEQMEVIKKAKQYSYEITNSAKHVAEKSEIIKAMEYTNMETVSSSYKDFETLIRKLEQGASSNMDTSIKIKNLEEKTYLIQNIADEVSKISADTNLLALNASIEAARAGEAGKGFAVVAEEVRKLAESSTVQAKQIADIINSIKQEIYNISSSIENEVKATNEYVQSSKVTKQNLDKIKSQTQETFNAFMDIDKEIEKEVDRTNEIDKIVQDVYNTFKNISVSTAELSASSEEQHVITENTFDKLSHLTRMNEEIQKYISSFIKNYKIDDEKQRYINNGINTLKEISKIPALATMEYSKCTGILKEQIKKYSYFELIALMQKDGLRKAITLDYSEQQVYVNFSHRPYFKEAVLGKEFISEPYISVDTNNYCIAMAVPVKDSSGEIAGILMADLKL</sequence>
<evidence type="ECO:0000256" key="5">
    <source>
        <dbReference type="ARBA" id="ARBA00022989"/>
    </source>
</evidence>
<keyword evidence="2" id="KW-1003">Cell membrane</keyword>
<dbReference type="Proteomes" id="UP000694308">
    <property type="component" value="Unassembled WGS sequence"/>
</dbReference>
<dbReference type="RefSeq" id="WP_218320416.1">
    <property type="nucleotide sequence ID" value="NZ_JAEEGC010000043.1"/>
</dbReference>
<name>A0A949TVT9_9CLOT</name>
<dbReference type="GO" id="GO:0007165">
    <property type="term" value="P:signal transduction"/>
    <property type="evidence" value="ECO:0007669"/>
    <property type="project" value="UniProtKB-KW"/>
</dbReference>
<dbReference type="PANTHER" id="PTHR32089:SF112">
    <property type="entry name" value="LYSOZYME-LIKE PROTEIN-RELATED"/>
    <property type="match status" value="1"/>
</dbReference>
<dbReference type="AlphaFoldDB" id="A0A949TVT9"/>
<evidence type="ECO:0000256" key="8">
    <source>
        <dbReference type="PROSITE-ProRule" id="PRU00284"/>
    </source>
</evidence>
<proteinExistence type="predicted"/>
<dbReference type="InterPro" id="IPR004089">
    <property type="entry name" value="MCPsignal_dom"/>
</dbReference>
<dbReference type="EMBL" id="JAEEGC010000043">
    <property type="protein sequence ID" value="MBV7273383.1"/>
    <property type="molecule type" value="Genomic_DNA"/>
</dbReference>
<evidence type="ECO:0000256" key="4">
    <source>
        <dbReference type="ARBA" id="ARBA00022692"/>
    </source>
</evidence>
<evidence type="ECO:0000256" key="2">
    <source>
        <dbReference type="ARBA" id="ARBA00022475"/>
    </source>
</evidence>
<gene>
    <name evidence="10" type="ORF">I6U48_10725</name>
</gene>
<dbReference type="InterPro" id="IPR033479">
    <property type="entry name" value="dCache_1"/>
</dbReference>
<dbReference type="GO" id="GO:0006935">
    <property type="term" value="P:chemotaxis"/>
    <property type="evidence" value="ECO:0007669"/>
    <property type="project" value="UniProtKB-KW"/>
</dbReference>
<feature type="domain" description="Methyl-accepting transducer" evidence="9">
    <location>
        <begin position="76"/>
        <end position="312"/>
    </location>
</feature>
<dbReference type="Pfam" id="PF02743">
    <property type="entry name" value="dCache_1"/>
    <property type="match status" value="1"/>
</dbReference>
<evidence type="ECO:0000256" key="6">
    <source>
        <dbReference type="ARBA" id="ARBA00023136"/>
    </source>
</evidence>
<keyword evidence="6" id="KW-0472">Membrane</keyword>
<evidence type="ECO:0000313" key="11">
    <source>
        <dbReference type="Proteomes" id="UP000694308"/>
    </source>
</evidence>
<keyword evidence="5" id="KW-1133">Transmembrane helix</keyword>
<dbReference type="SMART" id="SM00283">
    <property type="entry name" value="MA"/>
    <property type="match status" value="1"/>
</dbReference>
<keyword evidence="4" id="KW-0812">Transmembrane</keyword>
<evidence type="ECO:0000256" key="7">
    <source>
        <dbReference type="ARBA" id="ARBA00023224"/>
    </source>
</evidence>
<keyword evidence="11" id="KW-1185">Reference proteome</keyword>
<comment type="caution">
    <text evidence="10">The sequence shown here is derived from an EMBL/GenBank/DDBJ whole genome shotgun (WGS) entry which is preliminary data.</text>
</comment>
<organism evidence="10 11">
    <name type="scientific">Clostridium thailandense</name>
    <dbReference type="NCBI Taxonomy" id="2794346"/>
    <lineage>
        <taxon>Bacteria</taxon>
        <taxon>Bacillati</taxon>
        <taxon>Bacillota</taxon>
        <taxon>Clostridia</taxon>
        <taxon>Eubacteriales</taxon>
        <taxon>Clostridiaceae</taxon>
        <taxon>Clostridium</taxon>
    </lineage>
</organism>
<evidence type="ECO:0000256" key="1">
    <source>
        <dbReference type="ARBA" id="ARBA00004651"/>
    </source>
</evidence>
<evidence type="ECO:0000256" key="3">
    <source>
        <dbReference type="ARBA" id="ARBA00022500"/>
    </source>
</evidence>
<keyword evidence="7 8" id="KW-0807">Transducer</keyword>
<keyword evidence="3" id="KW-0145">Chemotaxis</keyword>